<evidence type="ECO:0000313" key="9">
    <source>
        <dbReference type="EMBL" id="MQN11387.1"/>
    </source>
</evidence>
<dbReference type="EC" id="2.1.1.72" evidence="2"/>
<evidence type="ECO:0000256" key="2">
    <source>
        <dbReference type="ARBA" id="ARBA00011900"/>
    </source>
</evidence>
<feature type="region of interest" description="Disordered" evidence="7">
    <location>
        <begin position="448"/>
        <end position="470"/>
    </location>
</feature>
<dbReference type="Gene3D" id="3.90.1530.10">
    <property type="entry name" value="Conserved hypothetical protein from pyrococcus furiosus pfu- 392566-001, ParB domain"/>
    <property type="match status" value="1"/>
</dbReference>
<dbReference type="PROSITE" id="PS00092">
    <property type="entry name" value="N6_MTASE"/>
    <property type="match status" value="1"/>
</dbReference>
<feature type="domain" description="DNA methylase N-4/N-6" evidence="8">
    <location>
        <begin position="202"/>
        <end position="423"/>
    </location>
</feature>
<keyword evidence="3 9" id="KW-0489">Methyltransferase</keyword>
<feature type="compositionally biased region" description="Acidic residues" evidence="7">
    <location>
        <begin position="142"/>
        <end position="152"/>
    </location>
</feature>
<organism evidence="9 10">
    <name type="scientific">Segatella copri</name>
    <dbReference type="NCBI Taxonomy" id="165179"/>
    <lineage>
        <taxon>Bacteria</taxon>
        <taxon>Pseudomonadati</taxon>
        <taxon>Bacteroidota</taxon>
        <taxon>Bacteroidia</taxon>
        <taxon>Bacteroidales</taxon>
        <taxon>Prevotellaceae</taxon>
        <taxon>Segatella</taxon>
    </lineage>
</organism>
<dbReference type="GO" id="GO:0008170">
    <property type="term" value="F:N-methyltransferase activity"/>
    <property type="evidence" value="ECO:0007669"/>
    <property type="project" value="InterPro"/>
</dbReference>
<dbReference type="Proteomes" id="UP000442105">
    <property type="component" value="Unassembled WGS sequence"/>
</dbReference>
<evidence type="ECO:0000256" key="7">
    <source>
        <dbReference type="SAM" id="MobiDB-lite"/>
    </source>
</evidence>
<dbReference type="Gene3D" id="3.40.50.150">
    <property type="entry name" value="Vaccinia Virus protein VP39"/>
    <property type="match status" value="1"/>
</dbReference>
<sequence length="470" mass="53521">MDTTTADIQRRDMDITQLHPNQGQVEGLPKNPRFIRDPKFKKLVKSIQDDPEMLELRELIVYDTQDERGFVIIGGNMRYEALRKLKYKTAVCKILPHDFPMDKMRRIVLKDNSSFGETNFDDLINDWKPEEIDAAAIDVPDIPDPEEEEEAKDDGYDVAGNTPKKATSRTGDIYQLGMHRLICGDSTKQEFLDALMDGGQADLLVTDPPYNVDYQAKGKMKIANDHMADENFVAFLTDTLQNANDSMKPGAAFYIWHADSQGFNFRTAVKNIGWETRQCLIWNKNSLVLGRQDYQWKHEPCLYGWKEGAAHYFTNKRNLTTVLEQKLDIESMSKAEMKDLLQQLFGGDIPTSVIDCDKPKKNPDHPTMKPVPLIGKLISNSSRVKDIVLDIFGGSGTTLIAAEQLGRCCRMVEFEPIYVDVIIKRWEELTQQKAVRIGNILEDKQREASTLLPAQEPAVTKTKKSKKKEE</sequence>
<feature type="region of interest" description="Disordered" evidence="7">
    <location>
        <begin position="142"/>
        <end position="164"/>
    </location>
</feature>
<dbReference type="InterPro" id="IPR029063">
    <property type="entry name" value="SAM-dependent_MTases_sf"/>
</dbReference>
<proteinExistence type="inferred from homology"/>
<dbReference type="SUPFAM" id="SSF110849">
    <property type="entry name" value="ParB/Sulfiredoxin"/>
    <property type="match status" value="1"/>
</dbReference>
<dbReference type="PRINTS" id="PR00506">
    <property type="entry name" value="D21N6MTFRASE"/>
</dbReference>
<dbReference type="AlphaFoldDB" id="A0AA90ZIL9"/>
<dbReference type="GO" id="GO:0003677">
    <property type="term" value="F:DNA binding"/>
    <property type="evidence" value="ECO:0007669"/>
    <property type="project" value="InterPro"/>
</dbReference>
<accession>A0AA90ZIL9</accession>
<comment type="catalytic activity">
    <reaction evidence="6">
        <text>a 2'-deoxyadenosine in DNA + S-adenosyl-L-methionine = an N(6)-methyl-2'-deoxyadenosine in DNA + S-adenosyl-L-homocysteine + H(+)</text>
        <dbReference type="Rhea" id="RHEA:15197"/>
        <dbReference type="Rhea" id="RHEA-COMP:12418"/>
        <dbReference type="Rhea" id="RHEA-COMP:12419"/>
        <dbReference type="ChEBI" id="CHEBI:15378"/>
        <dbReference type="ChEBI" id="CHEBI:57856"/>
        <dbReference type="ChEBI" id="CHEBI:59789"/>
        <dbReference type="ChEBI" id="CHEBI:90615"/>
        <dbReference type="ChEBI" id="CHEBI:90616"/>
        <dbReference type="EC" id="2.1.1.72"/>
    </reaction>
</comment>
<dbReference type="RefSeq" id="WP_153081915.1">
    <property type="nucleotide sequence ID" value="NZ_VZCU01000029.1"/>
</dbReference>
<evidence type="ECO:0000256" key="3">
    <source>
        <dbReference type="ARBA" id="ARBA00022603"/>
    </source>
</evidence>
<dbReference type="SUPFAM" id="SSF53335">
    <property type="entry name" value="S-adenosyl-L-methionine-dependent methyltransferases"/>
    <property type="match status" value="1"/>
</dbReference>
<evidence type="ECO:0000313" key="10">
    <source>
        <dbReference type="Proteomes" id="UP000442105"/>
    </source>
</evidence>
<protein>
    <recommendedName>
        <fullName evidence="2">site-specific DNA-methyltransferase (adenine-specific)</fullName>
        <ecNumber evidence="2">2.1.1.72</ecNumber>
    </recommendedName>
</protein>
<dbReference type="GO" id="GO:0032259">
    <property type="term" value="P:methylation"/>
    <property type="evidence" value="ECO:0007669"/>
    <property type="project" value="UniProtKB-KW"/>
</dbReference>
<evidence type="ECO:0000259" key="8">
    <source>
        <dbReference type="Pfam" id="PF01555"/>
    </source>
</evidence>
<gene>
    <name evidence="9" type="ORF">F7D95_00840</name>
</gene>
<dbReference type="EMBL" id="VZCW01000020">
    <property type="protein sequence ID" value="MQN11387.1"/>
    <property type="molecule type" value="Genomic_DNA"/>
</dbReference>
<keyword evidence="5" id="KW-0949">S-adenosyl-L-methionine</keyword>
<dbReference type="InterPro" id="IPR002941">
    <property type="entry name" value="DNA_methylase_N4/N6"/>
</dbReference>
<comment type="similarity">
    <text evidence="1">Belongs to the N(4)/N(6)-methyltransferase family.</text>
</comment>
<dbReference type="PIRSF" id="PIRSF036758">
    <property type="entry name" value="Aden_M_ParB"/>
    <property type="match status" value="1"/>
</dbReference>
<keyword evidence="4" id="KW-0808">Transferase</keyword>
<dbReference type="GO" id="GO:0009007">
    <property type="term" value="F:site-specific DNA-methyltransferase (adenine-specific) activity"/>
    <property type="evidence" value="ECO:0007669"/>
    <property type="project" value="UniProtKB-EC"/>
</dbReference>
<dbReference type="InterPro" id="IPR036086">
    <property type="entry name" value="ParB/Sulfiredoxin_sf"/>
</dbReference>
<dbReference type="Pfam" id="PF01555">
    <property type="entry name" value="N6_N4_Mtase"/>
    <property type="match status" value="1"/>
</dbReference>
<evidence type="ECO:0000256" key="1">
    <source>
        <dbReference type="ARBA" id="ARBA00006594"/>
    </source>
</evidence>
<name>A0AA90ZIL9_9BACT</name>
<feature type="compositionally biased region" description="Basic residues" evidence="7">
    <location>
        <begin position="461"/>
        <end position="470"/>
    </location>
</feature>
<comment type="caution">
    <text evidence="9">The sequence shown here is derived from an EMBL/GenBank/DDBJ whole genome shotgun (WGS) entry which is preliminary data.</text>
</comment>
<dbReference type="InterPro" id="IPR015840">
    <property type="entry name" value="DNA_MeTrfase_ParB"/>
</dbReference>
<evidence type="ECO:0000256" key="4">
    <source>
        <dbReference type="ARBA" id="ARBA00022679"/>
    </source>
</evidence>
<evidence type="ECO:0000256" key="6">
    <source>
        <dbReference type="ARBA" id="ARBA00047942"/>
    </source>
</evidence>
<dbReference type="InterPro" id="IPR002052">
    <property type="entry name" value="DNA_methylase_N6_adenine_CS"/>
</dbReference>
<dbReference type="InterPro" id="IPR002295">
    <property type="entry name" value="N4/N6-MTase_EcoPI_Mod-like"/>
</dbReference>
<evidence type="ECO:0000256" key="5">
    <source>
        <dbReference type="ARBA" id="ARBA00022691"/>
    </source>
</evidence>
<reference evidence="10" key="1">
    <citation type="submission" date="2019-09" db="EMBL/GenBank/DDBJ databases">
        <title>Distinct polysaccharide growth profiles of human intestinal Prevotella copri isolates.</title>
        <authorList>
            <person name="Fehlner-Peach H."/>
            <person name="Magnabosco C."/>
            <person name="Raghavan V."/>
            <person name="Scher J.U."/>
            <person name="Tett A."/>
            <person name="Cox L.M."/>
            <person name="Gottsegen C."/>
            <person name="Watters A."/>
            <person name="Wiltshire- Gordon J.D."/>
            <person name="Segata N."/>
            <person name="Bonneau R."/>
            <person name="Littman D.R."/>
        </authorList>
    </citation>
    <scope>NUCLEOTIDE SEQUENCE [LARGE SCALE GENOMIC DNA]</scope>
    <source>
        <strain evidence="10">iAQ1179</strain>
    </source>
</reference>